<protein>
    <submittedName>
        <fullName evidence="2">Uncharacterized protein</fullName>
    </submittedName>
</protein>
<proteinExistence type="predicted"/>
<dbReference type="AlphaFoldDB" id="A0A3N0XXQ9"/>
<reference evidence="2 3" key="1">
    <citation type="submission" date="2018-10" db="EMBL/GenBank/DDBJ databases">
        <title>Genome assembly for a Yunnan-Guizhou Plateau 3E fish, Anabarilius grahami (Regan), and its evolutionary and genetic applications.</title>
        <authorList>
            <person name="Jiang W."/>
        </authorList>
    </citation>
    <scope>NUCLEOTIDE SEQUENCE [LARGE SCALE GENOMIC DNA]</scope>
    <source>
        <strain evidence="2">AG-KIZ</strain>
        <tissue evidence="2">Muscle</tissue>
    </source>
</reference>
<gene>
    <name evidence="2" type="ORF">DPX16_0297</name>
</gene>
<evidence type="ECO:0000313" key="2">
    <source>
        <dbReference type="EMBL" id="ROJ96898.1"/>
    </source>
</evidence>
<organism evidence="2 3">
    <name type="scientific">Anabarilius grahami</name>
    <name type="common">Kanglang fish</name>
    <name type="synonym">Barilius grahami</name>
    <dbReference type="NCBI Taxonomy" id="495550"/>
    <lineage>
        <taxon>Eukaryota</taxon>
        <taxon>Metazoa</taxon>
        <taxon>Chordata</taxon>
        <taxon>Craniata</taxon>
        <taxon>Vertebrata</taxon>
        <taxon>Euteleostomi</taxon>
        <taxon>Actinopterygii</taxon>
        <taxon>Neopterygii</taxon>
        <taxon>Teleostei</taxon>
        <taxon>Ostariophysi</taxon>
        <taxon>Cypriniformes</taxon>
        <taxon>Xenocyprididae</taxon>
        <taxon>Xenocypridinae</taxon>
        <taxon>Xenocypridinae incertae sedis</taxon>
        <taxon>Anabarilius</taxon>
    </lineage>
</organism>
<evidence type="ECO:0000256" key="1">
    <source>
        <dbReference type="SAM" id="MobiDB-lite"/>
    </source>
</evidence>
<evidence type="ECO:0000313" key="3">
    <source>
        <dbReference type="Proteomes" id="UP000281406"/>
    </source>
</evidence>
<keyword evidence="3" id="KW-1185">Reference proteome</keyword>
<feature type="compositionally biased region" description="Basic and acidic residues" evidence="1">
    <location>
        <begin position="21"/>
        <end position="56"/>
    </location>
</feature>
<name>A0A3N0XXQ9_ANAGA</name>
<dbReference type="EMBL" id="RJVU01058646">
    <property type="protein sequence ID" value="ROJ96898.1"/>
    <property type="molecule type" value="Genomic_DNA"/>
</dbReference>
<accession>A0A3N0XXQ9</accession>
<feature type="region of interest" description="Disordered" evidence="1">
    <location>
        <begin position="1"/>
        <end position="109"/>
    </location>
</feature>
<comment type="caution">
    <text evidence="2">The sequence shown here is derived from an EMBL/GenBank/DDBJ whole genome shotgun (WGS) entry which is preliminary data.</text>
</comment>
<sequence>MGNEFNRAVPRQGTTGLVLDTVREPADKPRVTLAKRELTPEDAPDGGRRRAGKRPEAGGPRRQSTRAPALSSSGELSSPLREPLRRRRELLPGELLPGGEAFSRRSARSDVESSLKERELKSFGKTPAYIALIPAHFGGNFRALSRHMPRRHWFNNLSMSEPMTMQLHCVIEKGFSNGEKGDLSPYAVRVKYRKGTRGK</sequence>
<dbReference type="Proteomes" id="UP000281406">
    <property type="component" value="Unassembled WGS sequence"/>
</dbReference>